<reference evidence="3" key="1">
    <citation type="submission" date="2003-08" db="EMBL/GenBank/DDBJ databases">
        <authorList>
            <person name="Birren B."/>
            <person name="Nusbaum C."/>
            <person name="Abebe A."/>
            <person name="Abouelleil A."/>
            <person name="Adekoya E."/>
            <person name="Ait-zahra M."/>
            <person name="Allen N."/>
            <person name="Allen T."/>
            <person name="An P."/>
            <person name="Anderson M."/>
            <person name="Anderson S."/>
            <person name="Arachchi H."/>
            <person name="Armbruster J."/>
            <person name="Bachantsang P."/>
            <person name="Baldwin J."/>
            <person name="Barry A."/>
            <person name="Bayul T."/>
            <person name="Blitshsteyn B."/>
            <person name="Bloom T."/>
            <person name="Blye J."/>
            <person name="Boguslavskiy L."/>
            <person name="Borowsky M."/>
            <person name="Boukhgalter B."/>
            <person name="Brunache A."/>
            <person name="Butler J."/>
            <person name="Calixte N."/>
            <person name="Calvo S."/>
            <person name="Camarata J."/>
            <person name="Campo K."/>
            <person name="Chang J."/>
            <person name="Cheshatsang Y."/>
            <person name="Citroen M."/>
            <person name="Collymore A."/>
            <person name="Considine T."/>
            <person name="Cook A."/>
            <person name="Cooke P."/>
            <person name="Corum B."/>
            <person name="Cuomo C."/>
            <person name="David R."/>
            <person name="Dawoe T."/>
            <person name="Degray S."/>
            <person name="Dodge S."/>
            <person name="Dooley K."/>
            <person name="Dorje P."/>
            <person name="Dorjee K."/>
            <person name="Dorris L."/>
            <person name="Duffey N."/>
            <person name="Dupes A."/>
            <person name="Elkins T."/>
            <person name="Engels R."/>
            <person name="Erickson J."/>
            <person name="Farina A."/>
            <person name="Faro S."/>
            <person name="Ferreira P."/>
            <person name="Fischer H."/>
            <person name="Fitzgerald M."/>
            <person name="Foley K."/>
            <person name="Gage D."/>
            <person name="Galagan J."/>
            <person name="Gearin G."/>
            <person name="Gnerre S."/>
            <person name="Gnirke A."/>
            <person name="Goyette A."/>
            <person name="Graham J."/>
            <person name="Grandbois E."/>
            <person name="Gyaltsen K."/>
            <person name="Hafez N."/>
            <person name="Hagopian D."/>
            <person name="Hagos B."/>
            <person name="Hall J."/>
            <person name="Hatcher B."/>
            <person name="Heller A."/>
            <person name="Higgins H."/>
            <person name="Honan T."/>
            <person name="Horn A."/>
            <person name="Houde N."/>
            <person name="Hughes L."/>
            <person name="Hulme W."/>
            <person name="Husby E."/>
            <person name="Iliev I."/>
            <person name="Jaffe D."/>
            <person name="Jones C."/>
            <person name="Kamal M."/>
            <person name="Kamat A."/>
            <person name="Kamvysselis M."/>
            <person name="Karlsson E."/>
            <person name="Kells C."/>
            <person name="Kieu A."/>
            <person name="Kisner P."/>
            <person name="Kodira C."/>
            <person name="Kulbokas E."/>
            <person name="Labutti K."/>
            <person name="Lama D."/>
            <person name="Landers T."/>
            <person name="Leger J."/>
            <person name="Levine S."/>
            <person name="Lewis D."/>
            <person name="Lewis T."/>
            <person name="Lindblad-toh K."/>
            <person name="Liu X."/>
            <person name="Lokyitsang T."/>
            <person name="Lokyitsang Y."/>
            <person name="Lucien O."/>
            <person name="Lui A."/>
            <person name="Ma L.J."/>
            <person name="Mabbitt R."/>
            <person name="Macdonald J."/>
            <person name="Maclean C."/>
            <person name="Major J."/>
            <person name="Manning J."/>
            <person name="Marabella R."/>
            <person name="Maru K."/>
            <person name="Matthews C."/>
            <person name="Mauceli E."/>
            <person name="Mccarthy M."/>
            <person name="Mcdonough S."/>
            <person name="Mcghee T."/>
            <person name="Meldrim J."/>
            <person name="Meneus L."/>
            <person name="Mesirov J."/>
            <person name="Mihalev A."/>
            <person name="Mihova T."/>
            <person name="Mikkelsen T."/>
            <person name="Mlenga V."/>
            <person name="Moru K."/>
            <person name="Mozes J."/>
            <person name="Mulrain L."/>
            <person name="Munson G."/>
            <person name="Naylor J."/>
            <person name="Newes C."/>
            <person name="Nguyen C."/>
            <person name="Nguyen N."/>
            <person name="Nguyen T."/>
            <person name="Nicol R."/>
            <person name="Nielsen C."/>
            <person name="Nizzari M."/>
            <person name="Norbu C."/>
            <person name="Norbu N."/>
            <person name="O'donnell P."/>
            <person name="Okoawo O."/>
            <person name="O'leary S."/>
            <person name="Omotosho B."/>
            <person name="O'neill K."/>
            <person name="Osman S."/>
            <person name="Parker S."/>
            <person name="Perrin D."/>
            <person name="Phunkhang P."/>
            <person name="Piqani B."/>
            <person name="Purcell S."/>
            <person name="Rachupka T."/>
            <person name="Ramasamy U."/>
            <person name="Rameau R."/>
            <person name="Ray V."/>
            <person name="Raymond C."/>
            <person name="Retta R."/>
            <person name="Richardson S."/>
            <person name="Rise C."/>
            <person name="Rodriguez J."/>
            <person name="Rogers J."/>
            <person name="Rogov P."/>
            <person name="Rutman M."/>
            <person name="Schupbach R."/>
            <person name="Seaman C."/>
            <person name="Settipalli S."/>
            <person name="Sharpe T."/>
            <person name="Sheridan J."/>
            <person name="Sherpa N."/>
            <person name="Shi J."/>
            <person name="Smirnov S."/>
            <person name="Smith C."/>
            <person name="Sougnez C."/>
            <person name="Spencer B."/>
            <person name="Stalker J."/>
            <person name="Stange-thomann N."/>
            <person name="Stavropoulos S."/>
            <person name="Stetson K."/>
            <person name="Stone C."/>
            <person name="Stone S."/>
            <person name="Stubbs M."/>
            <person name="Talamas J."/>
            <person name="Tchuinga P."/>
            <person name="Tenzing P."/>
            <person name="Tesfaye S."/>
            <person name="Theodore J."/>
            <person name="Thoulutsang Y."/>
            <person name="Topham K."/>
            <person name="Towey S."/>
            <person name="Tsamla T."/>
            <person name="Tsomo N."/>
            <person name="Vallee D."/>
            <person name="Vassiliev H."/>
            <person name="Venkataraman V."/>
            <person name="Vinson J."/>
            <person name="Vo A."/>
            <person name="Wade C."/>
            <person name="Wang S."/>
            <person name="Wangchuk T."/>
            <person name="Wangdi T."/>
            <person name="Whittaker C."/>
            <person name="Wilkinson J."/>
            <person name="Wu Y."/>
            <person name="Wyman D."/>
            <person name="Yadav S."/>
            <person name="Yang S."/>
            <person name="Yang X."/>
            <person name="Yeager S."/>
            <person name="Yee E."/>
            <person name="Young G."/>
            <person name="Zainoun J."/>
            <person name="Zembeck L."/>
            <person name="Zimmer A."/>
            <person name="Zody M."/>
            <person name="Lander E."/>
        </authorList>
    </citation>
    <scope>NUCLEOTIDE SEQUENCE [LARGE SCALE GENOMIC DNA]</scope>
</reference>
<dbReference type="InParanoid" id="H2Z4I9"/>
<sequence length="173" mass="19426">MKQIIEEVPTLQESDTVKEPEEKVEMLFYVDKAPTKFINDEVDDSSQDATEDNSSQEMTEANVDCENTNLQADELIPEESTDIDTNIQKLEADQLPCTPQQTVRKRKCSSARSVRTSKLCKPPVKPLTPHVEGKVTKVRKSSAARTNEFNQKKLCRNQASLMESPGQDRGALL</sequence>
<evidence type="ECO:0000313" key="3">
    <source>
        <dbReference type="Proteomes" id="UP000007875"/>
    </source>
</evidence>
<evidence type="ECO:0000256" key="1">
    <source>
        <dbReference type="SAM" id="MobiDB-lite"/>
    </source>
</evidence>
<name>H2Z4I9_CIOSA</name>
<reference evidence="2" key="2">
    <citation type="submission" date="2025-08" db="UniProtKB">
        <authorList>
            <consortium name="Ensembl"/>
        </authorList>
    </citation>
    <scope>IDENTIFICATION</scope>
</reference>
<feature type="compositionally biased region" description="Acidic residues" evidence="1">
    <location>
        <begin position="40"/>
        <end position="51"/>
    </location>
</feature>
<dbReference type="Ensembl" id="ENSCSAVT00000012645.1">
    <property type="protein sequence ID" value="ENSCSAVP00000012501.1"/>
    <property type="gene ID" value="ENSCSAVG00000007341.1"/>
</dbReference>
<accession>H2Z4I9</accession>
<protein>
    <submittedName>
        <fullName evidence="2">Uncharacterized protein</fullName>
    </submittedName>
</protein>
<evidence type="ECO:0000313" key="2">
    <source>
        <dbReference type="Ensembl" id="ENSCSAVP00000012501.1"/>
    </source>
</evidence>
<dbReference type="HOGENOM" id="CLU_1547015_0_0_1"/>
<keyword evidence="3" id="KW-1185">Reference proteome</keyword>
<dbReference type="AlphaFoldDB" id="H2Z4I9"/>
<dbReference type="Proteomes" id="UP000007875">
    <property type="component" value="Unassembled WGS sequence"/>
</dbReference>
<proteinExistence type="predicted"/>
<organism evidence="2 3">
    <name type="scientific">Ciona savignyi</name>
    <name type="common">Pacific transparent sea squirt</name>
    <dbReference type="NCBI Taxonomy" id="51511"/>
    <lineage>
        <taxon>Eukaryota</taxon>
        <taxon>Metazoa</taxon>
        <taxon>Chordata</taxon>
        <taxon>Tunicata</taxon>
        <taxon>Ascidiacea</taxon>
        <taxon>Phlebobranchia</taxon>
        <taxon>Cionidae</taxon>
        <taxon>Ciona</taxon>
    </lineage>
</organism>
<feature type="region of interest" description="Disordered" evidence="1">
    <location>
        <begin position="38"/>
        <end position="61"/>
    </location>
</feature>
<feature type="compositionally biased region" description="Polar residues" evidence="1">
    <location>
        <begin position="52"/>
        <end position="61"/>
    </location>
</feature>
<reference evidence="2" key="3">
    <citation type="submission" date="2025-09" db="UniProtKB">
        <authorList>
            <consortium name="Ensembl"/>
        </authorList>
    </citation>
    <scope>IDENTIFICATION</scope>
</reference>